<comment type="caution">
    <text evidence="2">The sequence shown here is derived from an EMBL/GenBank/DDBJ whole genome shotgun (WGS) entry which is preliminary data.</text>
</comment>
<dbReference type="EMBL" id="JAACJK010000114">
    <property type="protein sequence ID" value="KAF5331327.1"/>
    <property type="molecule type" value="Genomic_DNA"/>
</dbReference>
<protein>
    <submittedName>
        <fullName evidence="2">Uncharacterized protein</fullName>
    </submittedName>
</protein>
<evidence type="ECO:0000313" key="3">
    <source>
        <dbReference type="Proteomes" id="UP000541558"/>
    </source>
</evidence>
<keyword evidence="3" id="KW-1185">Reference proteome</keyword>
<evidence type="ECO:0000256" key="1">
    <source>
        <dbReference type="SAM" id="SignalP"/>
    </source>
</evidence>
<reference evidence="2 3" key="1">
    <citation type="journal article" date="2020" name="ISME J.">
        <title>Uncovering the hidden diversity of litter-decomposition mechanisms in mushroom-forming fungi.</title>
        <authorList>
            <person name="Floudas D."/>
            <person name="Bentzer J."/>
            <person name="Ahren D."/>
            <person name="Johansson T."/>
            <person name="Persson P."/>
            <person name="Tunlid A."/>
        </authorList>
    </citation>
    <scope>NUCLEOTIDE SEQUENCE [LARGE SCALE GENOMIC DNA]</scope>
    <source>
        <strain evidence="2 3">CBS 175.51</strain>
    </source>
</reference>
<feature type="chain" id="PRO_5034439386" evidence="1">
    <location>
        <begin position="18"/>
        <end position="85"/>
    </location>
</feature>
<feature type="signal peptide" evidence="1">
    <location>
        <begin position="1"/>
        <end position="17"/>
    </location>
</feature>
<accession>A0A8H5BZP9</accession>
<sequence>MTMTAVAGLLVGRAALGGLTIDDGAREEGEGLEFDVRASEAGEGGQVARVDRPRNSRRHWLYEHPYPTSGAFGLMSRVIMVSLEP</sequence>
<gene>
    <name evidence="2" type="ORF">D9611_011813</name>
</gene>
<name>A0A8H5BZP9_9AGAR</name>
<organism evidence="2 3">
    <name type="scientific">Ephemerocybe angulata</name>
    <dbReference type="NCBI Taxonomy" id="980116"/>
    <lineage>
        <taxon>Eukaryota</taxon>
        <taxon>Fungi</taxon>
        <taxon>Dikarya</taxon>
        <taxon>Basidiomycota</taxon>
        <taxon>Agaricomycotina</taxon>
        <taxon>Agaricomycetes</taxon>
        <taxon>Agaricomycetidae</taxon>
        <taxon>Agaricales</taxon>
        <taxon>Agaricineae</taxon>
        <taxon>Psathyrellaceae</taxon>
        <taxon>Ephemerocybe</taxon>
    </lineage>
</organism>
<dbReference type="AlphaFoldDB" id="A0A8H5BZP9"/>
<proteinExistence type="predicted"/>
<keyword evidence="1" id="KW-0732">Signal</keyword>
<dbReference type="Proteomes" id="UP000541558">
    <property type="component" value="Unassembled WGS sequence"/>
</dbReference>
<evidence type="ECO:0000313" key="2">
    <source>
        <dbReference type="EMBL" id="KAF5331327.1"/>
    </source>
</evidence>